<keyword evidence="7 10" id="KW-0472">Membrane</keyword>
<dbReference type="KEGG" id="fau:Fraau_0527"/>
<name>H8L4T6_FRAAD</name>
<dbReference type="PANTHER" id="PTHR32552">
    <property type="entry name" value="FERRICHROME IRON RECEPTOR-RELATED"/>
    <property type="match status" value="1"/>
</dbReference>
<dbReference type="AlphaFoldDB" id="H8L4T6"/>
<dbReference type="SUPFAM" id="SSF56935">
    <property type="entry name" value="Porins"/>
    <property type="match status" value="1"/>
</dbReference>
<dbReference type="HOGENOM" id="CLU_008287_22_1_6"/>
<dbReference type="OrthoDB" id="8732650at2"/>
<dbReference type="Gene3D" id="2.170.130.10">
    <property type="entry name" value="TonB-dependent receptor, plug domain"/>
    <property type="match status" value="1"/>
</dbReference>
<dbReference type="InterPro" id="IPR012910">
    <property type="entry name" value="Plug_dom"/>
</dbReference>
<dbReference type="InterPro" id="IPR039426">
    <property type="entry name" value="TonB-dep_rcpt-like"/>
</dbReference>
<evidence type="ECO:0000256" key="11">
    <source>
        <dbReference type="RuleBase" id="RU003357"/>
    </source>
</evidence>
<feature type="domain" description="TonB-dependent receptor-like beta-barrel" evidence="13">
    <location>
        <begin position="238"/>
        <end position="685"/>
    </location>
</feature>
<dbReference type="RefSeq" id="WP_014402015.1">
    <property type="nucleotide sequence ID" value="NC_017033.1"/>
</dbReference>
<evidence type="ECO:0000256" key="9">
    <source>
        <dbReference type="ARBA" id="ARBA00023237"/>
    </source>
</evidence>
<dbReference type="EMBL" id="CP003350">
    <property type="protein sequence ID" value="AFC85009.1"/>
    <property type="molecule type" value="Genomic_DNA"/>
</dbReference>
<comment type="subcellular location">
    <subcellularLocation>
        <location evidence="1 10">Cell outer membrane</location>
        <topology evidence="1 10">Multi-pass membrane protein</topology>
    </subcellularLocation>
</comment>
<dbReference type="PANTHER" id="PTHR32552:SF83">
    <property type="entry name" value="BLR3904 PROTEIN"/>
    <property type="match status" value="1"/>
</dbReference>
<keyword evidence="6 11" id="KW-0798">TonB box</keyword>
<dbReference type="GO" id="GO:0015344">
    <property type="term" value="F:siderophore uptake transmembrane transporter activity"/>
    <property type="evidence" value="ECO:0007669"/>
    <property type="project" value="TreeGrafter"/>
</dbReference>
<dbReference type="STRING" id="767434.Fraau_0527"/>
<gene>
    <name evidence="15" type="ordered locus">Fraau_0527</name>
</gene>
<evidence type="ECO:0000256" key="12">
    <source>
        <dbReference type="SAM" id="SignalP"/>
    </source>
</evidence>
<evidence type="ECO:0000259" key="14">
    <source>
        <dbReference type="Pfam" id="PF07715"/>
    </source>
</evidence>
<evidence type="ECO:0000256" key="2">
    <source>
        <dbReference type="ARBA" id="ARBA00009810"/>
    </source>
</evidence>
<evidence type="ECO:0000313" key="16">
    <source>
        <dbReference type="Proteomes" id="UP000005234"/>
    </source>
</evidence>
<organism evidence="15 16">
    <name type="scientific">Frateuria aurantia (strain ATCC 33424 / DSM 6220 / KCTC 2777 / LMG 1558 / NBRC 3245 / NCIMB 13370)</name>
    <name type="common">Acetobacter aurantius</name>
    <dbReference type="NCBI Taxonomy" id="767434"/>
    <lineage>
        <taxon>Bacteria</taxon>
        <taxon>Pseudomonadati</taxon>
        <taxon>Pseudomonadota</taxon>
        <taxon>Gammaproteobacteria</taxon>
        <taxon>Lysobacterales</taxon>
        <taxon>Rhodanobacteraceae</taxon>
        <taxon>Frateuria</taxon>
    </lineage>
</organism>
<evidence type="ECO:0000313" key="15">
    <source>
        <dbReference type="EMBL" id="AFC85009.1"/>
    </source>
</evidence>
<proteinExistence type="inferred from homology"/>
<dbReference type="GO" id="GO:0015891">
    <property type="term" value="P:siderophore transport"/>
    <property type="evidence" value="ECO:0007669"/>
    <property type="project" value="InterPro"/>
</dbReference>
<evidence type="ECO:0000256" key="10">
    <source>
        <dbReference type="PROSITE-ProRule" id="PRU01360"/>
    </source>
</evidence>
<dbReference type="CDD" id="cd01347">
    <property type="entry name" value="ligand_gated_channel"/>
    <property type="match status" value="1"/>
</dbReference>
<dbReference type="InterPro" id="IPR037066">
    <property type="entry name" value="Plug_dom_sf"/>
</dbReference>
<evidence type="ECO:0000256" key="8">
    <source>
        <dbReference type="ARBA" id="ARBA00023170"/>
    </source>
</evidence>
<dbReference type="InterPro" id="IPR036942">
    <property type="entry name" value="Beta-barrel_TonB_sf"/>
</dbReference>
<sequence>MTARYSLLVATALAGASAQVGAETPDRDPPRQHRAHQLEQVEVHAAIDHGYRTDMAQFGSFGGGSLHNTPASINVIPRALIEDRQPRTLSELVRSDASVGDNYAAVGYYQDVMIRGFPLDLATGFRQNGMTTNGEQILALENVQQVEIDKGIAGLEAGMVSPGGSINYVTKRAADVQTVTVSTDSHGSRYTALDIGRWLTPHFGLRFNTAYDGTHSWVQHDPGRRNFYSLAMDWLITDKATLQLDVSDQTNAQRSASGYQLLGGTTLPSHVNWTQLVGYQPWQLPVRIHAFNATARFRYRFSDNWAFDLSYGHSRSVIDDNIAYAYGCASCERFNYFAPNGDYDIYDWRSPDDTRQNDELRLQLQGHFQTGPLSHHLTVGADGFRRLVNQRDPVYNYVGTANISQANPPYFPISDGQAGPPERALDSWQRSLFLMDRIEWGAWSVLAGGRYVWMNESAYDSDGVLERHTQLGKALPQTAVMWQPTSRLSAYVSYSKGLQLGQQAPWWTSNANVYLAPLITRQLEGGVKYALTDSLDLGAAIYRMSEPYQYARPDRSEAGYTFVQQGSETHTGLELTASGQLSEHLRIFSSASLIRARATDTGTAAYEGHQLQNVPLLRTSVYLDYQLPALPALSVSGGWRYASANAATPIGIARVPAYNLFDFGLGYRLKLHGHALGLRLSVDNLFNHFYWRDTGSSGGDSFLFPGAPPLARLSASYAF</sequence>
<dbReference type="Gene3D" id="2.40.170.20">
    <property type="entry name" value="TonB-dependent receptor, beta-barrel domain"/>
    <property type="match status" value="1"/>
</dbReference>
<feature type="signal peptide" evidence="12">
    <location>
        <begin position="1"/>
        <end position="22"/>
    </location>
</feature>
<reference evidence="15" key="1">
    <citation type="submission" date="2012-02" db="EMBL/GenBank/DDBJ databases">
        <title>The complete genome of Frateuria aurantia DSM 6220.</title>
        <authorList>
            <consortium name="US DOE Joint Genome Institute (JGI-PGF)"/>
            <person name="Lucas S."/>
            <person name="Copeland A."/>
            <person name="Lapidus A."/>
            <person name="Glavina del Rio T."/>
            <person name="Dalin E."/>
            <person name="Tice H."/>
            <person name="Bruce D."/>
            <person name="Goodwin L."/>
            <person name="Pitluck S."/>
            <person name="Peters L."/>
            <person name="Ovchinnikova G."/>
            <person name="Teshima H."/>
            <person name="Kyrpides N."/>
            <person name="Mavromatis K."/>
            <person name="Ivanova N."/>
            <person name="Brettin T."/>
            <person name="Detter J.C."/>
            <person name="Han C."/>
            <person name="Larimer F."/>
            <person name="Land M."/>
            <person name="Hauser L."/>
            <person name="Markowitz V."/>
            <person name="Cheng J.-F."/>
            <person name="Hugenholtz P."/>
            <person name="Woyke T."/>
            <person name="Wu D."/>
            <person name="Brambilla E."/>
            <person name="Klenk H.-P."/>
            <person name="Eisen J.A."/>
        </authorList>
    </citation>
    <scope>NUCLEOTIDE SEQUENCE</scope>
    <source>
        <strain evidence="15">DSM 6220</strain>
    </source>
</reference>
<protein>
    <submittedName>
        <fullName evidence="15">TonB-dependent siderophore receptor</fullName>
    </submittedName>
</protein>
<evidence type="ECO:0000256" key="7">
    <source>
        <dbReference type="ARBA" id="ARBA00023136"/>
    </source>
</evidence>
<evidence type="ECO:0000256" key="1">
    <source>
        <dbReference type="ARBA" id="ARBA00004571"/>
    </source>
</evidence>
<dbReference type="Pfam" id="PF07715">
    <property type="entry name" value="Plug"/>
    <property type="match status" value="1"/>
</dbReference>
<dbReference type="PROSITE" id="PS52016">
    <property type="entry name" value="TONB_DEPENDENT_REC_3"/>
    <property type="match status" value="1"/>
</dbReference>
<dbReference type="eggNOG" id="COG4774">
    <property type="taxonomic scope" value="Bacteria"/>
</dbReference>
<keyword evidence="16" id="KW-1185">Reference proteome</keyword>
<keyword evidence="3 10" id="KW-0813">Transport</keyword>
<keyword evidence="4 10" id="KW-1134">Transmembrane beta strand</keyword>
<evidence type="ECO:0000259" key="13">
    <source>
        <dbReference type="Pfam" id="PF00593"/>
    </source>
</evidence>
<feature type="chain" id="PRO_5003615645" evidence="12">
    <location>
        <begin position="23"/>
        <end position="719"/>
    </location>
</feature>
<keyword evidence="5 10" id="KW-0812">Transmembrane</keyword>
<dbReference type="InterPro" id="IPR010105">
    <property type="entry name" value="TonB_sidphr_rcpt"/>
</dbReference>
<keyword evidence="8 15" id="KW-0675">Receptor</keyword>
<accession>H8L4T6</accession>
<keyword evidence="9 10" id="KW-0998">Cell outer membrane</keyword>
<evidence type="ECO:0000256" key="5">
    <source>
        <dbReference type="ARBA" id="ARBA00022692"/>
    </source>
</evidence>
<dbReference type="NCBIfam" id="TIGR01783">
    <property type="entry name" value="TonB-siderophor"/>
    <property type="match status" value="1"/>
</dbReference>
<comment type="similarity">
    <text evidence="2 10 11">Belongs to the TonB-dependent receptor family.</text>
</comment>
<dbReference type="InterPro" id="IPR000531">
    <property type="entry name" value="Beta-barrel_TonB"/>
</dbReference>
<evidence type="ECO:0000256" key="6">
    <source>
        <dbReference type="ARBA" id="ARBA00023077"/>
    </source>
</evidence>
<evidence type="ECO:0000256" key="3">
    <source>
        <dbReference type="ARBA" id="ARBA00022448"/>
    </source>
</evidence>
<feature type="domain" description="TonB-dependent receptor plug" evidence="14">
    <location>
        <begin position="67"/>
        <end position="164"/>
    </location>
</feature>
<dbReference type="GO" id="GO:0009279">
    <property type="term" value="C:cell outer membrane"/>
    <property type="evidence" value="ECO:0007669"/>
    <property type="project" value="UniProtKB-SubCell"/>
</dbReference>
<evidence type="ECO:0000256" key="4">
    <source>
        <dbReference type="ARBA" id="ARBA00022452"/>
    </source>
</evidence>
<keyword evidence="12" id="KW-0732">Signal</keyword>
<dbReference type="GO" id="GO:0038023">
    <property type="term" value="F:signaling receptor activity"/>
    <property type="evidence" value="ECO:0007669"/>
    <property type="project" value="InterPro"/>
</dbReference>
<dbReference type="Pfam" id="PF00593">
    <property type="entry name" value="TonB_dep_Rec_b-barrel"/>
    <property type="match status" value="1"/>
</dbReference>
<dbReference type="Proteomes" id="UP000005234">
    <property type="component" value="Chromosome"/>
</dbReference>